<dbReference type="InterPro" id="IPR003439">
    <property type="entry name" value="ABC_transporter-like_ATP-bd"/>
</dbReference>
<dbReference type="PROSITE" id="PS00211">
    <property type="entry name" value="ABC_TRANSPORTER_1"/>
    <property type="match status" value="1"/>
</dbReference>
<dbReference type="PANTHER" id="PTHR43204">
    <property type="entry name" value="ABC TRANSPORTER I FAMILY MEMBER 6, CHLOROPLASTIC"/>
    <property type="match status" value="1"/>
</dbReference>
<dbReference type="STRING" id="745368.SAMN02745178_01663"/>
<comment type="similarity">
    <text evidence="1">Belongs to the ABC transporter superfamily. Ycf16 family.</text>
</comment>
<dbReference type="GeneID" id="93338122"/>
<dbReference type="PANTHER" id="PTHR43204:SF1">
    <property type="entry name" value="ABC TRANSPORTER I FAMILY MEMBER 6, CHLOROPLASTIC"/>
    <property type="match status" value="1"/>
</dbReference>
<dbReference type="AlphaFoldDB" id="A0A1T4XBS6"/>
<dbReference type="NCBIfam" id="TIGR01978">
    <property type="entry name" value="sufC"/>
    <property type="match status" value="1"/>
</dbReference>
<name>A0A1T4XBS6_9FIRM</name>
<evidence type="ECO:0000313" key="5">
    <source>
        <dbReference type="EMBL" id="SKA86976.1"/>
    </source>
</evidence>
<dbReference type="InterPro" id="IPR017871">
    <property type="entry name" value="ABC_transporter-like_CS"/>
</dbReference>
<keyword evidence="3 5" id="KW-0067">ATP-binding</keyword>
<dbReference type="GO" id="GO:0005524">
    <property type="term" value="F:ATP binding"/>
    <property type="evidence" value="ECO:0007669"/>
    <property type="project" value="UniProtKB-KW"/>
</dbReference>
<dbReference type="InterPro" id="IPR027417">
    <property type="entry name" value="P-loop_NTPase"/>
</dbReference>
<dbReference type="OrthoDB" id="9806149at2"/>
<dbReference type="CDD" id="cd03217">
    <property type="entry name" value="ABC_FeS_Assembly"/>
    <property type="match status" value="1"/>
</dbReference>
<keyword evidence="2" id="KW-0547">Nucleotide-binding</keyword>
<protein>
    <submittedName>
        <fullName evidence="5">Fe-S cluster assembly ATP-binding protein</fullName>
    </submittedName>
</protein>
<dbReference type="GO" id="GO:0016887">
    <property type="term" value="F:ATP hydrolysis activity"/>
    <property type="evidence" value="ECO:0007669"/>
    <property type="project" value="InterPro"/>
</dbReference>
<evidence type="ECO:0000256" key="3">
    <source>
        <dbReference type="ARBA" id="ARBA00022840"/>
    </source>
</evidence>
<keyword evidence="6" id="KW-1185">Reference proteome</keyword>
<evidence type="ECO:0000313" key="6">
    <source>
        <dbReference type="Proteomes" id="UP000190286"/>
    </source>
</evidence>
<dbReference type="SUPFAM" id="SSF52540">
    <property type="entry name" value="P-loop containing nucleoside triphosphate hydrolases"/>
    <property type="match status" value="1"/>
</dbReference>
<proteinExistence type="inferred from homology"/>
<dbReference type="Pfam" id="PF00005">
    <property type="entry name" value="ABC_tran"/>
    <property type="match status" value="1"/>
</dbReference>
<dbReference type="RefSeq" id="WP_078784586.1">
    <property type="nucleotide sequence ID" value="NZ_CABIYV010000003.1"/>
</dbReference>
<accession>A0A1T4XBS6</accession>
<dbReference type="InterPro" id="IPR003593">
    <property type="entry name" value="AAA+_ATPase"/>
</dbReference>
<dbReference type="Proteomes" id="UP000190286">
    <property type="component" value="Unassembled WGS sequence"/>
</dbReference>
<sequence length="252" mass="27322">MSSPLLEVKDLQVVVGEENKVLLDGLNLTVNAGETHVLMGHNGAGKSTLMSALMGDPRYTVTRGQIIFRGQDITHETADVRARAGMFLSFQTPEEIPGITLESFLRTAAGAVTGKPVKVMKFRREMAAQMEALNMDPSYADRYLNVGFSGGEKKKAEILQLLMLKPALALLDETDSGLDVDAVKTVASGIKAYHNADNALIIITHNAKILEGLQVDYVHVLDDARIVRTGDGSLVNEIIEEGFTALKEDEAK</sequence>
<organism evidence="5 6">
    <name type="scientific">Gemmiger formicilis</name>
    <dbReference type="NCBI Taxonomy" id="745368"/>
    <lineage>
        <taxon>Bacteria</taxon>
        <taxon>Bacillati</taxon>
        <taxon>Bacillota</taxon>
        <taxon>Clostridia</taxon>
        <taxon>Eubacteriales</taxon>
        <taxon>Gemmiger</taxon>
    </lineage>
</organism>
<reference evidence="5 6" key="1">
    <citation type="submission" date="2017-02" db="EMBL/GenBank/DDBJ databases">
        <authorList>
            <person name="Peterson S.W."/>
        </authorList>
    </citation>
    <scope>NUCLEOTIDE SEQUENCE [LARGE SCALE GENOMIC DNA]</scope>
    <source>
        <strain evidence="5 6">ATCC 27749</strain>
    </source>
</reference>
<evidence type="ECO:0000256" key="2">
    <source>
        <dbReference type="ARBA" id="ARBA00022741"/>
    </source>
</evidence>
<gene>
    <name evidence="5" type="ORF">SAMN02745178_01663</name>
</gene>
<dbReference type="Gene3D" id="3.40.50.300">
    <property type="entry name" value="P-loop containing nucleotide triphosphate hydrolases"/>
    <property type="match status" value="1"/>
</dbReference>
<evidence type="ECO:0000256" key="1">
    <source>
        <dbReference type="ARBA" id="ARBA00006216"/>
    </source>
</evidence>
<dbReference type="EMBL" id="FUYF01000008">
    <property type="protein sequence ID" value="SKA86976.1"/>
    <property type="molecule type" value="Genomic_DNA"/>
</dbReference>
<dbReference type="SMART" id="SM00382">
    <property type="entry name" value="AAA"/>
    <property type="match status" value="1"/>
</dbReference>
<feature type="domain" description="ABC transporter" evidence="4">
    <location>
        <begin position="6"/>
        <end position="248"/>
    </location>
</feature>
<dbReference type="InterPro" id="IPR010230">
    <property type="entry name" value="FeS-cluster_ATPase_SufC"/>
</dbReference>
<evidence type="ECO:0000259" key="4">
    <source>
        <dbReference type="PROSITE" id="PS50893"/>
    </source>
</evidence>
<dbReference type="PROSITE" id="PS50893">
    <property type="entry name" value="ABC_TRANSPORTER_2"/>
    <property type="match status" value="1"/>
</dbReference>